<sequence>MEQNLPKDDFSSKKNKDILGSSETKLGQTGSNISSNDPQYMMGVGGGENIGQNREGYDQPSNLPGGVGKDDIHKYSNDTTPLDRTSKV</sequence>
<dbReference type="EMBL" id="PYSW02000021">
    <property type="protein sequence ID" value="KAG2383118.1"/>
    <property type="molecule type" value="Genomic_DNA"/>
</dbReference>
<name>A0AA88KKK8_NAELO</name>
<dbReference type="GeneID" id="68096910"/>
<protein>
    <submittedName>
        <fullName evidence="2">Uncharacterized protein</fullName>
    </submittedName>
</protein>
<dbReference type="RefSeq" id="XP_044548797.1">
    <property type="nucleotide sequence ID" value="XM_044694096.1"/>
</dbReference>
<gene>
    <name evidence="2" type="ORF">C9374_004455</name>
</gene>
<dbReference type="AlphaFoldDB" id="A0AA88KKK8"/>
<comment type="caution">
    <text evidence="2">The sequence shown here is derived from an EMBL/GenBank/DDBJ whole genome shotgun (WGS) entry which is preliminary data.</text>
</comment>
<reference evidence="2 3" key="1">
    <citation type="journal article" date="2018" name="BMC Genomics">
        <title>The genome of Naegleria lovaniensis, the basis for a comparative approach to unravel pathogenicity factors of the human pathogenic amoeba N. fowleri.</title>
        <authorList>
            <person name="Liechti N."/>
            <person name="Schurch N."/>
            <person name="Bruggmann R."/>
            <person name="Wittwer M."/>
        </authorList>
    </citation>
    <scope>NUCLEOTIDE SEQUENCE [LARGE SCALE GENOMIC DNA]</scope>
    <source>
        <strain evidence="2 3">ATCC 30569</strain>
    </source>
</reference>
<organism evidence="2 3">
    <name type="scientific">Naegleria lovaniensis</name>
    <name type="common">Amoeba</name>
    <dbReference type="NCBI Taxonomy" id="51637"/>
    <lineage>
        <taxon>Eukaryota</taxon>
        <taxon>Discoba</taxon>
        <taxon>Heterolobosea</taxon>
        <taxon>Tetramitia</taxon>
        <taxon>Eutetramitia</taxon>
        <taxon>Vahlkampfiidae</taxon>
        <taxon>Naegleria</taxon>
    </lineage>
</organism>
<feature type="region of interest" description="Disordered" evidence="1">
    <location>
        <begin position="1"/>
        <end position="88"/>
    </location>
</feature>
<keyword evidence="3" id="KW-1185">Reference proteome</keyword>
<evidence type="ECO:0000256" key="1">
    <source>
        <dbReference type="SAM" id="MobiDB-lite"/>
    </source>
</evidence>
<proteinExistence type="predicted"/>
<feature type="compositionally biased region" description="Basic and acidic residues" evidence="1">
    <location>
        <begin position="1"/>
        <end position="17"/>
    </location>
</feature>
<feature type="compositionally biased region" description="Polar residues" evidence="1">
    <location>
        <begin position="21"/>
        <end position="38"/>
    </location>
</feature>
<dbReference type="Proteomes" id="UP000816034">
    <property type="component" value="Unassembled WGS sequence"/>
</dbReference>
<accession>A0AA88KKK8</accession>
<evidence type="ECO:0000313" key="2">
    <source>
        <dbReference type="EMBL" id="KAG2383118.1"/>
    </source>
</evidence>
<feature type="compositionally biased region" description="Polar residues" evidence="1">
    <location>
        <begin position="77"/>
        <end position="88"/>
    </location>
</feature>
<evidence type="ECO:0000313" key="3">
    <source>
        <dbReference type="Proteomes" id="UP000816034"/>
    </source>
</evidence>